<dbReference type="InterPro" id="IPR036390">
    <property type="entry name" value="WH_DNA-bd_sf"/>
</dbReference>
<evidence type="ECO:0000256" key="4">
    <source>
        <dbReference type="ARBA" id="ARBA00023163"/>
    </source>
</evidence>
<proteinExistence type="inferred from homology"/>
<keyword evidence="3" id="KW-0238">DNA-binding</keyword>
<evidence type="ECO:0000256" key="3">
    <source>
        <dbReference type="ARBA" id="ARBA00023125"/>
    </source>
</evidence>
<protein>
    <submittedName>
        <fullName evidence="6">Bacterial regulatory helix-turn-helix, lysR family protein</fullName>
    </submittedName>
</protein>
<evidence type="ECO:0000256" key="2">
    <source>
        <dbReference type="ARBA" id="ARBA00023015"/>
    </source>
</evidence>
<dbReference type="InterPro" id="IPR005119">
    <property type="entry name" value="LysR_subst-bd"/>
</dbReference>
<keyword evidence="2" id="KW-0805">Transcription regulation</keyword>
<dbReference type="PROSITE" id="PS50931">
    <property type="entry name" value="HTH_LYSR"/>
    <property type="match status" value="1"/>
</dbReference>
<sequence length="329" mass="36208">MTVFRYPLLQRRVFGYCPPTISDAILTLANMRRFPSLLSLRAFEAASRLSSFSKAAHELSISPSAISHQIRKLEDELGAALFRRSTRTITLTAAGETYLQTVKQVFALLTEGSRQIGQAARASLGISLLASFASNWLMPRLDSFTEAHPDIDFRLDPSVELTNFSASGNQLAIRYGRGGWPDVEARRLMLERLAPVCSPAYLKRHPQLSEPADVAALNLLMANAKVEYEWQAWSHMNGVDLASARKTPLRDYNIVLQAALAGQGIAMGRGALIAEHLQSGRLVQPLGPAVPMNGIGYWILAPRGALSEEAAQFRDWLISEATSFEDSRP</sequence>
<dbReference type="Proteomes" id="UP000074914">
    <property type="component" value="Chromosome"/>
</dbReference>
<dbReference type="SUPFAM" id="SSF53850">
    <property type="entry name" value="Periplasmic binding protein-like II"/>
    <property type="match status" value="1"/>
</dbReference>
<evidence type="ECO:0000313" key="7">
    <source>
        <dbReference type="Proteomes" id="UP000074914"/>
    </source>
</evidence>
<dbReference type="CDD" id="cd08432">
    <property type="entry name" value="PBP2_GcdR_TrpI_HvrB_AmpR_like"/>
    <property type="match status" value="1"/>
</dbReference>
<keyword evidence="4" id="KW-0804">Transcription</keyword>
<evidence type="ECO:0000256" key="1">
    <source>
        <dbReference type="ARBA" id="ARBA00009437"/>
    </source>
</evidence>
<name>A0ABM5Z9F5_9BURK</name>
<dbReference type="Gene3D" id="3.40.190.10">
    <property type="entry name" value="Periplasmic binding protein-like II"/>
    <property type="match status" value="2"/>
</dbReference>
<gene>
    <name evidence="6" type="ORF">CPter291_3227</name>
</gene>
<dbReference type="Pfam" id="PF03466">
    <property type="entry name" value="LysR_substrate"/>
    <property type="match status" value="1"/>
</dbReference>
<dbReference type="InterPro" id="IPR036388">
    <property type="entry name" value="WH-like_DNA-bd_sf"/>
</dbReference>
<dbReference type="PRINTS" id="PR00039">
    <property type="entry name" value="HTHLYSR"/>
</dbReference>
<dbReference type="Gene3D" id="1.10.10.10">
    <property type="entry name" value="Winged helix-like DNA-binding domain superfamily/Winged helix DNA-binding domain"/>
    <property type="match status" value="1"/>
</dbReference>
<feature type="domain" description="HTH lysR-type" evidence="5">
    <location>
        <begin position="35"/>
        <end position="92"/>
    </location>
</feature>
<dbReference type="InterPro" id="IPR000847">
    <property type="entry name" value="LysR_HTH_N"/>
</dbReference>
<evidence type="ECO:0000259" key="5">
    <source>
        <dbReference type="PROSITE" id="PS50931"/>
    </source>
</evidence>
<comment type="similarity">
    <text evidence="1">Belongs to the LysR transcriptional regulatory family.</text>
</comment>
<accession>A0ABM5Z9F5</accession>
<keyword evidence="7" id="KW-1185">Reference proteome</keyword>
<dbReference type="InterPro" id="IPR058163">
    <property type="entry name" value="LysR-type_TF_proteobact-type"/>
</dbReference>
<dbReference type="SUPFAM" id="SSF46785">
    <property type="entry name" value="Winged helix' DNA-binding domain"/>
    <property type="match status" value="1"/>
</dbReference>
<evidence type="ECO:0000313" key="6">
    <source>
        <dbReference type="EMBL" id="AMP15464.1"/>
    </source>
</evidence>
<dbReference type="Pfam" id="PF00126">
    <property type="entry name" value="HTH_1"/>
    <property type="match status" value="1"/>
</dbReference>
<reference evidence="6 7" key="1">
    <citation type="submission" date="2015-11" db="EMBL/GenBank/DDBJ databases">
        <title>Exploring the genomic traits of fungus-feeding bacterial genus Collimonas.</title>
        <authorList>
            <person name="Song C."/>
            <person name="Schmidt R."/>
            <person name="de Jager V."/>
            <person name="Krzyzanowska D."/>
            <person name="Jongedijk E."/>
            <person name="Cankar K."/>
            <person name="Beekwilder J."/>
            <person name="van Veen A."/>
            <person name="de Boer W."/>
            <person name="van Veen J.A."/>
            <person name="Garbeva P."/>
        </authorList>
    </citation>
    <scope>NUCLEOTIDE SEQUENCE [LARGE SCALE GENOMIC DNA]</scope>
    <source>
        <strain evidence="6 7">Ter291</strain>
    </source>
</reference>
<dbReference type="PANTHER" id="PTHR30537:SF74">
    <property type="entry name" value="HTH-TYPE TRANSCRIPTIONAL REGULATOR TRPI"/>
    <property type="match status" value="1"/>
</dbReference>
<dbReference type="PANTHER" id="PTHR30537">
    <property type="entry name" value="HTH-TYPE TRANSCRIPTIONAL REGULATOR"/>
    <property type="match status" value="1"/>
</dbReference>
<dbReference type="EMBL" id="CP013236">
    <property type="protein sequence ID" value="AMP15464.1"/>
    <property type="molecule type" value="Genomic_DNA"/>
</dbReference>
<organism evidence="6 7">
    <name type="scientific">Collimonas pratensis</name>
    <dbReference type="NCBI Taxonomy" id="279113"/>
    <lineage>
        <taxon>Bacteria</taxon>
        <taxon>Pseudomonadati</taxon>
        <taxon>Pseudomonadota</taxon>
        <taxon>Betaproteobacteria</taxon>
        <taxon>Burkholderiales</taxon>
        <taxon>Oxalobacteraceae</taxon>
        <taxon>Collimonas</taxon>
    </lineage>
</organism>